<evidence type="ECO:0000256" key="1">
    <source>
        <dbReference type="SAM" id="Phobius"/>
    </source>
</evidence>
<feature type="transmembrane region" description="Helical" evidence="1">
    <location>
        <begin position="9"/>
        <end position="29"/>
    </location>
</feature>
<dbReference type="Gene3D" id="1.20.120.1490">
    <property type="match status" value="1"/>
</dbReference>
<accession>A0ABW6DNY2</accession>
<comment type="caution">
    <text evidence="2">The sequence shown here is derived from an EMBL/GenBank/DDBJ whole genome shotgun (WGS) entry which is preliminary data.</text>
</comment>
<reference evidence="2 3" key="1">
    <citation type="submission" date="2024-03" db="EMBL/GenBank/DDBJ databases">
        <title>Aquirufa genome sequencing.</title>
        <authorList>
            <person name="Pitt A."/>
            <person name="Hahn M.W."/>
        </authorList>
    </citation>
    <scope>NUCLEOTIDE SEQUENCE [LARGE SCALE GENOMIC DNA]</scope>
    <source>
        <strain evidence="2 3">HETE-83D</strain>
    </source>
</reference>
<proteinExistence type="predicted"/>
<organism evidence="2 3">
    <name type="scientific">Aquirufa esocilacus</name>
    <dbReference type="NCBI Taxonomy" id="3096513"/>
    <lineage>
        <taxon>Bacteria</taxon>
        <taxon>Pseudomonadati</taxon>
        <taxon>Bacteroidota</taxon>
        <taxon>Cytophagia</taxon>
        <taxon>Cytophagales</taxon>
        <taxon>Flectobacillaceae</taxon>
        <taxon>Aquirufa</taxon>
    </lineage>
</organism>
<sequence>MVNQRKKVWTWVFGIGLFINVLALGFFVFNEFQHRPFPGGPQLKNVIADELQFNEQQRTIYAGFVKNHQDQSAEIRNEIANAKKAYYQFEHKNPQALQQLTATYGKLDSLNYAHFRDIRGLCKGPQIKAFDRLVEKILTSSNFGFMGPKSNR</sequence>
<dbReference type="RefSeq" id="WP_377980850.1">
    <property type="nucleotide sequence ID" value="NZ_JBBKXX010000002.1"/>
</dbReference>
<dbReference type="EMBL" id="JBBKXX010000002">
    <property type="protein sequence ID" value="MFD3408462.1"/>
    <property type="molecule type" value="Genomic_DNA"/>
</dbReference>
<evidence type="ECO:0000313" key="3">
    <source>
        <dbReference type="Proteomes" id="UP001598019"/>
    </source>
</evidence>
<keyword evidence="1" id="KW-0812">Transmembrane</keyword>
<keyword evidence="1" id="KW-0472">Membrane</keyword>
<evidence type="ECO:0000313" key="2">
    <source>
        <dbReference type="EMBL" id="MFD3408462.1"/>
    </source>
</evidence>
<dbReference type="Proteomes" id="UP001598019">
    <property type="component" value="Unassembled WGS sequence"/>
</dbReference>
<keyword evidence="1" id="KW-1133">Transmembrane helix</keyword>
<gene>
    <name evidence="2" type="ORF">SKC37_07325</name>
</gene>
<keyword evidence="3" id="KW-1185">Reference proteome</keyword>
<evidence type="ECO:0008006" key="4">
    <source>
        <dbReference type="Google" id="ProtNLM"/>
    </source>
</evidence>
<name>A0ABW6DNY2_9BACT</name>
<protein>
    <recommendedName>
        <fullName evidence="4">Periplasmic heavy metal sensor</fullName>
    </recommendedName>
</protein>